<dbReference type="EMBL" id="JXTB01000049">
    <property type="protein sequence ID" value="PON70595.1"/>
    <property type="molecule type" value="Genomic_DNA"/>
</dbReference>
<organism evidence="5 6">
    <name type="scientific">Parasponia andersonii</name>
    <name type="common">Sponia andersonii</name>
    <dbReference type="NCBI Taxonomy" id="3476"/>
    <lineage>
        <taxon>Eukaryota</taxon>
        <taxon>Viridiplantae</taxon>
        <taxon>Streptophyta</taxon>
        <taxon>Embryophyta</taxon>
        <taxon>Tracheophyta</taxon>
        <taxon>Spermatophyta</taxon>
        <taxon>Magnoliopsida</taxon>
        <taxon>eudicotyledons</taxon>
        <taxon>Gunneridae</taxon>
        <taxon>Pentapetalae</taxon>
        <taxon>rosids</taxon>
        <taxon>fabids</taxon>
        <taxon>Rosales</taxon>
        <taxon>Cannabaceae</taxon>
        <taxon>Parasponia</taxon>
    </lineage>
</organism>
<accession>A0A2P5DBD1</accession>
<dbReference type="PANTHER" id="PTHR33463">
    <property type="entry name" value="NB-ARC DOMAIN-CONTAINING PROTEIN-RELATED"/>
    <property type="match status" value="1"/>
</dbReference>
<dbReference type="Pfam" id="PF00931">
    <property type="entry name" value="NB-ARC"/>
    <property type="match status" value="1"/>
</dbReference>
<dbReference type="Gene3D" id="1.10.8.430">
    <property type="entry name" value="Helical domain of apoptotic protease-activating factors"/>
    <property type="match status" value="1"/>
</dbReference>
<protein>
    <submittedName>
        <fullName evidence="5">NB-ARC domain containing protein</fullName>
    </submittedName>
</protein>
<name>A0A2P5DBD1_PARAD</name>
<evidence type="ECO:0000256" key="2">
    <source>
        <dbReference type="ARBA" id="ARBA00022821"/>
    </source>
</evidence>
<dbReference type="Proteomes" id="UP000237105">
    <property type="component" value="Unassembled WGS sequence"/>
</dbReference>
<dbReference type="GO" id="GO:0043531">
    <property type="term" value="F:ADP binding"/>
    <property type="evidence" value="ECO:0007669"/>
    <property type="project" value="InterPro"/>
</dbReference>
<dbReference type="InterPro" id="IPR002182">
    <property type="entry name" value="NB-ARC"/>
</dbReference>
<reference evidence="6" key="1">
    <citation type="submission" date="2016-06" db="EMBL/GenBank/DDBJ databases">
        <title>Parallel loss of symbiosis genes in relatives of nitrogen-fixing non-legume Parasponia.</title>
        <authorList>
            <person name="Van Velzen R."/>
            <person name="Holmer R."/>
            <person name="Bu F."/>
            <person name="Rutten L."/>
            <person name="Van Zeijl A."/>
            <person name="Liu W."/>
            <person name="Santuari L."/>
            <person name="Cao Q."/>
            <person name="Sharma T."/>
            <person name="Shen D."/>
            <person name="Roswanjaya Y."/>
            <person name="Wardhani T."/>
            <person name="Kalhor M.S."/>
            <person name="Jansen J."/>
            <person name="Van den Hoogen J."/>
            <person name="Gungor B."/>
            <person name="Hartog M."/>
            <person name="Hontelez J."/>
            <person name="Verver J."/>
            <person name="Yang W.-C."/>
            <person name="Schijlen E."/>
            <person name="Repin R."/>
            <person name="Schilthuizen M."/>
            <person name="Schranz E."/>
            <person name="Heidstra R."/>
            <person name="Miyata K."/>
            <person name="Fedorova E."/>
            <person name="Kohlen W."/>
            <person name="Bisseling T."/>
            <person name="Smit S."/>
            <person name="Geurts R."/>
        </authorList>
    </citation>
    <scope>NUCLEOTIDE SEQUENCE [LARGE SCALE GENOMIC DNA]</scope>
    <source>
        <strain evidence="6">cv. WU1-14</strain>
    </source>
</reference>
<proteinExistence type="predicted"/>
<keyword evidence="1" id="KW-0547">Nucleotide-binding</keyword>
<evidence type="ECO:0000313" key="6">
    <source>
        <dbReference type="Proteomes" id="UP000237105"/>
    </source>
</evidence>
<keyword evidence="6" id="KW-1185">Reference proteome</keyword>
<dbReference type="Gene3D" id="3.40.50.300">
    <property type="entry name" value="P-loop containing nucleotide triphosphate hydrolases"/>
    <property type="match status" value="1"/>
</dbReference>
<comment type="caution">
    <text evidence="5">The sequence shown here is derived from an EMBL/GenBank/DDBJ whole genome shotgun (WGS) entry which is preliminary data.</text>
</comment>
<evidence type="ECO:0000256" key="1">
    <source>
        <dbReference type="ARBA" id="ARBA00022741"/>
    </source>
</evidence>
<dbReference type="SUPFAM" id="SSF52540">
    <property type="entry name" value="P-loop containing nucleoside triphosphate hydrolases"/>
    <property type="match status" value="1"/>
</dbReference>
<evidence type="ECO:0000259" key="4">
    <source>
        <dbReference type="Pfam" id="PF00931"/>
    </source>
</evidence>
<dbReference type="OrthoDB" id="664960at2759"/>
<dbReference type="STRING" id="3476.A0A2P5DBD1"/>
<dbReference type="InterPro" id="IPR050905">
    <property type="entry name" value="Plant_NBS-LRR"/>
</dbReference>
<evidence type="ECO:0000313" key="5">
    <source>
        <dbReference type="EMBL" id="PON70595.1"/>
    </source>
</evidence>
<sequence>MVGWRVILYGMGGIEHINNLLLERKDKFDNVIWVTVSTESNKINLQDKIARVLSLNISNCDDEIVRAAKLLAGFETKKRYVLILDDLWESCSLKEVGIPEPTRQNGCKLVVTTRSLDVCLGMSCKAIPMRLLSEDEALNLFLDVTQDRILLSSTKFDEIVNVVVQECAGLPLAVVTIAGSLKAVVDINEWEIALEDLRECTKGSASDQIFEKLKLFTIG</sequence>
<dbReference type="PANTHER" id="PTHR33463:SF187">
    <property type="entry name" value="AND NB-ARC DOMAIN DISEASE RESISTANCE PROTEIN, PUTATIVE-RELATED"/>
    <property type="match status" value="1"/>
</dbReference>
<dbReference type="GO" id="GO:0006952">
    <property type="term" value="P:defense response"/>
    <property type="evidence" value="ECO:0007669"/>
    <property type="project" value="UniProtKB-KW"/>
</dbReference>
<feature type="domain" description="NB-ARC" evidence="4">
    <location>
        <begin position="6"/>
        <end position="144"/>
    </location>
</feature>
<keyword evidence="2" id="KW-0611">Plant defense</keyword>
<keyword evidence="3" id="KW-0067">ATP-binding</keyword>
<gene>
    <name evidence="5" type="ORF">PanWU01x14_079690</name>
</gene>
<dbReference type="PRINTS" id="PR00364">
    <property type="entry name" value="DISEASERSIST"/>
</dbReference>
<dbReference type="InterPro" id="IPR027417">
    <property type="entry name" value="P-loop_NTPase"/>
</dbReference>
<dbReference type="GO" id="GO:0005524">
    <property type="term" value="F:ATP binding"/>
    <property type="evidence" value="ECO:0007669"/>
    <property type="project" value="UniProtKB-KW"/>
</dbReference>
<dbReference type="InterPro" id="IPR042197">
    <property type="entry name" value="Apaf_helical"/>
</dbReference>
<evidence type="ECO:0000256" key="3">
    <source>
        <dbReference type="ARBA" id="ARBA00022840"/>
    </source>
</evidence>
<dbReference type="AlphaFoldDB" id="A0A2P5DBD1"/>